<dbReference type="eggNOG" id="ENOG5032YIE">
    <property type="taxonomic scope" value="Bacteria"/>
</dbReference>
<accession>E1SND2</accession>
<dbReference type="HOGENOM" id="CLU_125965_1_0_6"/>
<dbReference type="RefSeq" id="WP_013343937.1">
    <property type="nucleotide sequence ID" value="NC_014541.1"/>
</dbReference>
<name>E1SND2_FERBD</name>
<dbReference type="AlphaFoldDB" id="E1SND2"/>
<dbReference type="KEGG" id="fbl:Fbal_0417"/>
<dbReference type="STRING" id="550540.Fbal_0417"/>
<gene>
    <name evidence="2" type="ordered locus">Fbal_0417</name>
</gene>
<proteinExistence type="predicted"/>
<dbReference type="GeneID" id="67180666"/>
<evidence type="ECO:0000313" key="2">
    <source>
        <dbReference type="EMBL" id="ADN74631.1"/>
    </source>
</evidence>
<organism evidence="2 3">
    <name type="scientific">Ferrimonas balearica (strain DSM 9799 / CCM 4581 / KCTC 23876 / PAT)</name>
    <dbReference type="NCBI Taxonomy" id="550540"/>
    <lineage>
        <taxon>Bacteria</taxon>
        <taxon>Pseudomonadati</taxon>
        <taxon>Pseudomonadota</taxon>
        <taxon>Gammaproteobacteria</taxon>
        <taxon>Alteromonadales</taxon>
        <taxon>Ferrimonadaceae</taxon>
        <taxon>Ferrimonas</taxon>
    </lineage>
</organism>
<evidence type="ECO:0000256" key="1">
    <source>
        <dbReference type="SAM" id="SignalP"/>
    </source>
</evidence>
<evidence type="ECO:0000313" key="3">
    <source>
        <dbReference type="Proteomes" id="UP000006683"/>
    </source>
</evidence>
<dbReference type="EMBL" id="CP002209">
    <property type="protein sequence ID" value="ADN74631.1"/>
    <property type="molecule type" value="Genomic_DNA"/>
</dbReference>
<dbReference type="OrthoDB" id="5771152at2"/>
<keyword evidence="1" id="KW-0732">Signal</keyword>
<protein>
    <submittedName>
        <fullName evidence="2">Uncharacterized protein</fullName>
    </submittedName>
</protein>
<feature type="signal peptide" evidence="1">
    <location>
        <begin position="1"/>
        <end position="18"/>
    </location>
</feature>
<keyword evidence="3" id="KW-1185">Reference proteome</keyword>
<feature type="chain" id="PRO_5003151651" evidence="1">
    <location>
        <begin position="19"/>
        <end position="96"/>
    </location>
</feature>
<dbReference type="Proteomes" id="UP000006683">
    <property type="component" value="Chromosome"/>
</dbReference>
<sequence>MKGIALLATLLAATPALAAESIVYRCGMGNVERIIAVHYPHGETLPCEVHYSKPEGSQILWTAQNTEGYCEQRAENFVEKQRGWGWQCNKEVAKPE</sequence>
<reference evidence="2 3" key="1">
    <citation type="journal article" date="2010" name="Stand. Genomic Sci.">
        <title>Complete genome sequence of Ferrimonas balearica type strain (PAT).</title>
        <authorList>
            <person name="Nolan M."/>
            <person name="Sikorski J."/>
            <person name="Davenport K."/>
            <person name="Lucas S."/>
            <person name="Glavina Del Rio T."/>
            <person name="Tice H."/>
            <person name="Cheng J."/>
            <person name="Goodwin L."/>
            <person name="Pitluck S."/>
            <person name="Liolios K."/>
            <person name="Ivanova N."/>
            <person name="Mavromatis K."/>
            <person name="Ovchinnikova G."/>
            <person name="Pati A."/>
            <person name="Chen A."/>
            <person name="Palaniappan K."/>
            <person name="Land M."/>
            <person name="Hauser L."/>
            <person name="Chang Y."/>
            <person name="Jeffries C."/>
            <person name="Tapia R."/>
            <person name="Brettin T."/>
            <person name="Detter J."/>
            <person name="Han C."/>
            <person name="Yasawong M."/>
            <person name="Rohde M."/>
            <person name="Tindall B."/>
            <person name="Goker M."/>
            <person name="Woyke T."/>
            <person name="Bristow J."/>
            <person name="Eisen J."/>
            <person name="Markowitz V."/>
            <person name="Hugenholtz P."/>
            <person name="Kyrpides N."/>
            <person name="Klenk H."/>
            <person name="Lapidus A."/>
        </authorList>
    </citation>
    <scope>NUCLEOTIDE SEQUENCE [LARGE SCALE GENOMIC DNA]</scope>
    <source>
        <strain evidence="3">DSM 9799 / CCM 4581 / KCTC 23876 / PAT</strain>
    </source>
</reference>